<dbReference type="GO" id="GO:0000976">
    <property type="term" value="F:transcription cis-regulatory region binding"/>
    <property type="evidence" value="ECO:0007669"/>
    <property type="project" value="TreeGrafter"/>
</dbReference>
<dbReference type="PRINTS" id="PR00455">
    <property type="entry name" value="HTHTETR"/>
</dbReference>
<dbReference type="PANTHER" id="PTHR30055">
    <property type="entry name" value="HTH-TYPE TRANSCRIPTIONAL REGULATOR RUTR"/>
    <property type="match status" value="1"/>
</dbReference>
<dbReference type="PROSITE" id="PS50977">
    <property type="entry name" value="HTH_TETR_2"/>
    <property type="match status" value="2"/>
</dbReference>
<dbReference type="InterPro" id="IPR001647">
    <property type="entry name" value="HTH_TetR"/>
</dbReference>
<evidence type="ECO:0000256" key="2">
    <source>
        <dbReference type="PROSITE-ProRule" id="PRU00335"/>
    </source>
</evidence>
<keyword evidence="1 2" id="KW-0238">DNA-binding</keyword>
<keyword evidence="5" id="KW-1185">Reference proteome</keyword>
<dbReference type="PANTHER" id="PTHR30055:SF226">
    <property type="entry name" value="HTH-TYPE TRANSCRIPTIONAL REGULATOR PKSA"/>
    <property type="match status" value="1"/>
</dbReference>
<gene>
    <name evidence="4" type="ORF">Vau01_019410</name>
</gene>
<evidence type="ECO:0000259" key="3">
    <source>
        <dbReference type="PROSITE" id="PS50977"/>
    </source>
</evidence>
<feature type="domain" description="HTH tetR-type" evidence="3">
    <location>
        <begin position="221"/>
        <end position="281"/>
    </location>
</feature>
<evidence type="ECO:0000313" key="4">
    <source>
        <dbReference type="EMBL" id="GIJ54425.1"/>
    </source>
</evidence>
<dbReference type="RefSeq" id="WP_203989449.1">
    <property type="nucleotide sequence ID" value="NZ_BOPG01000012.1"/>
</dbReference>
<reference evidence="4" key="1">
    <citation type="submission" date="2021-01" db="EMBL/GenBank/DDBJ databases">
        <title>Whole genome shotgun sequence of Virgisporangium aurantiacum NBRC 16421.</title>
        <authorList>
            <person name="Komaki H."/>
            <person name="Tamura T."/>
        </authorList>
    </citation>
    <scope>NUCLEOTIDE SEQUENCE</scope>
    <source>
        <strain evidence="4">NBRC 16421</strain>
    </source>
</reference>
<dbReference type="InterPro" id="IPR050109">
    <property type="entry name" value="HTH-type_TetR-like_transc_reg"/>
</dbReference>
<protein>
    <submittedName>
        <fullName evidence="4">TetR family transcriptional regulator</fullName>
    </submittedName>
</protein>
<accession>A0A8J3Z3P1</accession>
<name>A0A8J3Z3P1_9ACTN</name>
<dbReference type="Gene3D" id="1.10.357.10">
    <property type="entry name" value="Tetracycline Repressor, domain 2"/>
    <property type="match status" value="2"/>
</dbReference>
<feature type="domain" description="HTH tetR-type" evidence="3">
    <location>
        <begin position="14"/>
        <end position="74"/>
    </location>
</feature>
<comment type="caution">
    <text evidence="4">The sequence shown here is derived from an EMBL/GenBank/DDBJ whole genome shotgun (WGS) entry which is preliminary data.</text>
</comment>
<dbReference type="AlphaFoldDB" id="A0A8J3Z3P1"/>
<sequence length="402" mass="43473">MHATEVTRTARRPKNRKAQIALAAAGLFCERGYHLVGVDEIAAAVGISGPAVYRHFPTKYAILVHASRELIAGILAATEVDDVDDDDLGRLDAILGGLARFAVEQRSVGALYQWEYRYLAPEHRAEFRVALATVVERIAGPLRALRPGLSGPTADLLVRAALSTFGSLSTHRAAVSRGRAEQTLRRLGWAMLRADVADPVPTAAVPGKGIGDGEGTGVRTASRHEILLTEAIRLFRRLGYHAVGMDDIGTAAGINASSVYRYFPSKADLLAAAYYRASERLAARKESALNGATDAPEALHRLVDSYVTFSFEQSDLVSVYVSENNNLPDHDRHQLRRTQRLHVEEWVRLLTTVRPGLPAVEARLLVHAALNLVSDLGRAVRFARGAGTEALVTTLAGIGLNA</sequence>
<evidence type="ECO:0000256" key="1">
    <source>
        <dbReference type="ARBA" id="ARBA00023125"/>
    </source>
</evidence>
<dbReference type="Proteomes" id="UP000612585">
    <property type="component" value="Unassembled WGS sequence"/>
</dbReference>
<organism evidence="4 5">
    <name type="scientific">Virgisporangium aurantiacum</name>
    <dbReference type="NCBI Taxonomy" id="175570"/>
    <lineage>
        <taxon>Bacteria</taxon>
        <taxon>Bacillati</taxon>
        <taxon>Actinomycetota</taxon>
        <taxon>Actinomycetes</taxon>
        <taxon>Micromonosporales</taxon>
        <taxon>Micromonosporaceae</taxon>
        <taxon>Virgisporangium</taxon>
    </lineage>
</organism>
<dbReference type="Gene3D" id="1.10.10.60">
    <property type="entry name" value="Homeodomain-like"/>
    <property type="match status" value="2"/>
</dbReference>
<dbReference type="Pfam" id="PF00440">
    <property type="entry name" value="TetR_N"/>
    <property type="match status" value="2"/>
</dbReference>
<dbReference type="GO" id="GO:0003700">
    <property type="term" value="F:DNA-binding transcription factor activity"/>
    <property type="evidence" value="ECO:0007669"/>
    <property type="project" value="TreeGrafter"/>
</dbReference>
<proteinExistence type="predicted"/>
<feature type="DNA-binding region" description="H-T-H motif" evidence="2">
    <location>
        <begin position="244"/>
        <end position="263"/>
    </location>
</feature>
<dbReference type="InterPro" id="IPR009057">
    <property type="entry name" value="Homeodomain-like_sf"/>
</dbReference>
<dbReference type="EMBL" id="BOPG01000012">
    <property type="protein sequence ID" value="GIJ54425.1"/>
    <property type="molecule type" value="Genomic_DNA"/>
</dbReference>
<feature type="DNA-binding region" description="H-T-H motif" evidence="2">
    <location>
        <begin position="37"/>
        <end position="56"/>
    </location>
</feature>
<evidence type="ECO:0000313" key="5">
    <source>
        <dbReference type="Proteomes" id="UP000612585"/>
    </source>
</evidence>
<dbReference type="SUPFAM" id="SSF46689">
    <property type="entry name" value="Homeodomain-like"/>
    <property type="match status" value="2"/>
</dbReference>